<dbReference type="PIRSF" id="PIRSF001251">
    <property type="entry name" value="AMP_deaminase_met"/>
    <property type="match status" value="1"/>
</dbReference>
<keyword evidence="6" id="KW-0378">Hydrolase</keyword>
<evidence type="ECO:0000313" key="13">
    <source>
        <dbReference type="EMBL" id="EKM51569.1"/>
    </source>
</evidence>
<dbReference type="Gene3D" id="3.20.20.140">
    <property type="entry name" value="Metal-dependent hydrolases"/>
    <property type="match status" value="1"/>
</dbReference>
<evidence type="ECO:0000256" key="7">
    <source>
        <dbReference type="ARBA" id="ARBA00022833"/>
    </source>
</evidence>
<dbReference type="InterPro" id="IPR006650">
    <property type="entry name" value="A/AMP_deam_AS"/>
</dbReference>
<dbReference type="EC" id="3.5.4.6" evidence="4"/>
<dbReference type="GO" id="GO:0046033">
    <property type="term" value="P:AMP metabolic process"/>
    <property type="evidence" value="ECO:0007669"/>
    <property type="project" value="TreeGrafter"/>
</dbReference>
<name>K5VY91_PHACS</name>
<feature type="compositionally biased region" description="Polar residues" evidence="12">
    <location>
        <begin position="1"/>
        <end position="10"/>
    </location>
</feature>
<reference evidence="13 14" key="1">
    <citation type="journal article" date="2012" name="BMC Genomics">
        <title>Comparative genomics of the white-rot fungi, Phanerochaete carnosa and P. chrysosporium, to elucidate the genetic basis of the distinct wood types they colonize.</title>
        <authorList>
            <person name="Suzuki H."/>
            <person name="MacDonald J."/>
            <person name="Syed K."/>
            <person name="Salamov A."/>
            <person name="Hori C."/>
            <person name="Aerts A."/>
            <person name="Henrissat B."/>
            <person name="Wiebenga A."/>
            <person name="vanKuyk P.A."/>
            <person name="Barry K."/>
            <person name="Lindquist E."/>
            <person name="LaButti K."/>
            <person name="Lapidus A."/>
            <person name="Lucas S."/>
            <person name="Coutinho P."/>
            <person name="Gong Y."/>
            <person name="Samejima M."/>
            <person name="Mahadevan R."/>
            <person name="Abou-Zaid M."/>
            <person name="de Vries R.P."/>
            <person name="Igarashi K."/>
            <person name="Yadav J.S."/>
            <person name="Grigoriev I.V."/>
            <person name="Master E.R."/>
        </authorList>
    </citation>
    <scope>NUCLEOTIDE SEQUENCE [LARGE SCALE GENOMIC DNA]</scope>
    <source>
        <strain evidence="13 14">HHB-10118-sp</strain>
    </source>
</reference>
<dbReference type="FunFam" id="3.20.20.140:FF:000035">
    <property type="entry name" value="Probable amp deaminase"/>
    <property type="match status" value="1"/>
</dbReference>
<evidence type="ECO:0000256" key="4">
    <source>
        <dbReference type="ARBA" id="ARBA00012775"/>
    </source>
</evidence>
<dbReference type="UniPathway" id="UPA00591">
    <property type="reaction ID" value="UER00663"/>
</dbReference>
<dbReference type="NCBIfam" id="TIGR01429">
    <property type="entry name" value="AMP_deaminase"/>
    <property type="match status" value="1"/>
</dbReference>
<dbReference type="InParanoid" id="K5VY91"/>
<evidence type="ECO:0000256" key="6">
    <source>
        <dbReference type="ARBA" id="ARBA00022801"/>
    </source>
</evidence>
<dbReference type="PANTHER" id="PTHR11359">
    <property type="entry name" value="AMP DEAMINASE"/>
    <property type="match status" value="1"/>
</dbReference>
<evidence type="ECO:0000256" key="5">
    <source>
        <dbReference type="ARBA" id="ARBA00022723"/>
    </source>
</evidence>
<accession>K5VY91</accession>
<dbReference type="CDD" id="cd01319">
    <property type="entry name" value="AMPD"/>
    <property type="match status" value="1"/>
</dbReference>
<dbReference type="GO" id="GO:0005829">
    <property type="term" value="C:cytosol"/>
    <property type="evidence" value="ECO:0007669"/>
    <property type="project" value="TreeGrafter"/>
</dbReference>
<evidence type="ECO:0000256" key="12">
    <source>
        <dbReference type="SAM" id="MobiDB-lite"/>
    </source>
</evidence>
<proteinExistence type="inferred from homology"/>
<dbReference type="STRING" id="650164.K5VY91"/>
<evidence type="ECO:0000256" key="1">
    <source>
        <dbReference type="ARBA" id="ARBA00001947"/>
    </source>
</evidence>
<keyword evidence="8" id="KW-0546">Nucleotide metabolism</keyword>
<dbReference type="PROSITE" id="PS00485">
    <property type="entry name" value="A_DEAMINASE"/>
    <property type="match status" value="1"/>
</dbReference>
<dbReference type="GO" id="GO:0046872">
    <property type="term" value="F:metal ion binding"/>
    <property type="evidence" value="ECO:0007669"/>
    <property type="project" value="UniProtKB-KW"/>
</dbReference>
<keyword evidence="7" id="KW-0862">Zinc</keyword>
<keyword evidence="14" id="KW-1185">Reference proteome</keyword>
<dbReference type="PANTHER" id="PTHR11359:SF0">
    <property type="entry name" value="AMP DEAMINASE"/>
    <property type="match status" value="1"/>
</dbReference>
<dbReference type="InterPro" id="IPR006329">
    <property type="entry name" value="AMPD"/>
</dbReference>
<dbReference type="RefSeq" id="XP_007399250.1">
    <property type="nucleotide sequence ID" value="XM_007399188.1"/>
</dbReference>
<dbReference type="Pfam" id="PF19326">
    <property type="entry name" value="AMP_deaminase"/>
    <property type="match status" value="1"/>
</dbReference>
<dbReference type="GeneID" id="18919674"/>
<organism evidence="13 14">
    <name type="scientific">Phanerochaete carnosa (strain HHB-10118-sp)</name>
    <name type="common">White-rot fungus</name>
    <name type="synonym">Peniophora carnosa</name>
    <dbReference type="NCBI Taxonomy" id="650164"/>
    <lineage>
        <taxon>Eukaryota</taxon>
        <taxon>Fungi</taxon>
        <taxon>Dikarya</taxon>
        <taxon>Basidiomycota</taxon>
        <taxon>Agaricomycotina</taxon>
        <taxon>Agaricomycetes</taxon>
        <taxon>Polyporales</taxon>
        <taxon>Phanerochaetaceae</taxon>
        <taxon>Phanerochaete</taxon>
    </lineage>
</organism>
<evidence type="ECO:0000256" key="3">
    <source>
        <dbReference type="ARBA" id="ARBA00006676"/>
    </source>
</evidence>
<evidence type="ECO:0000256" key="10">
    <source>
        <dbReference type="ARBA" id="ARBA00078830"/>
    </source>
</evidence>
<dbReference type="AlphaFoldDB" id="K5VY91"/>
<sequence>MHRSTKNSNGKEPASEPPSPPTGVESPNGLHIPEGKDGFFGYSEERTLHQIEEKKFAHRRGSELPSPARPMNILPSPRPMPVSHIDGLSEPNSLSASYNLASLPQPFLNDESVSTSHADLSAMKDGIIASEYTSIIESFRKCLELRDKYMTVSGQMLGFNPKDHDGYFTGLDSRVAGVSGVRPDVDLPSTEPPPSPYKPWRIYPRPPPPHWHWADKGAVHRQPGDYEGEEFAFDNCEIPGLDERGWNFEIDERGVYQVYDTSSQGDCSQKHNIHPPDHALWSIAQEREKKPVFDIPTIREYFIDLEYVLGVISDGPTKSFAFRRLGYLSSKFTMYSLLNEFQELADIKRVPHRDFYNARKVDTHVHHSSSMNQKHLLRFIKHKMKHNAHDIVIFRDGKKLTLEQVFQSLNLTAYDLSIDTLDMHAHQDSFHRFDKFNLKYNPIGESRLREIFLKTDNLIQGRYLAELTKEVITDLEQSKYQNCEWRMSIYGRSPDEWDRLARWIVNNKLFSHNVRWLVQVPRLYDVYKQSSSIKTFEDIIRNVFLPLFEVTKDPRTHPELHVFLQRVIGFDSVDDESKAERRFHKKFPYPKLWDAKESPPYSYWVYYMFANITSLNQWRRTRGFNTFVFRPHCGEAGDTDHLTSAFLTAHSISHGILLRKVPALQYLFYLKQIGLAMSPLSNNALFLTYERNPLPDFFKVGLNVSLSTDDPLQFHFTKEPLLEEYSVAAHIYKFPQSSLAELARNSVIQSGFEMEIKRHWLGQKWYLPGAAGNDIHKTNVPNIRLEYRRQTLLEELTMVNSGTLPVPSK</sequence>
<evidence type="ECO:0000313" key="14">
    <source>
        <dbReference type="Proteomes" id="UP000008370"/>
    </source>
</evidence>
<dbReference type="KEGG" id="pco:PHACADRAFT_31406"/>
<dbReference type="SUPFAM" id="SSF51556">
    <property type="entry name" value="Metallo-dependent hydrolases"/>
    <property type="match status" value="1"/>
</dbReference>
<evidence type="ECO:0000256" key="2">
    <source>
        <dbReference type="ARBA" id="ARBA00004955"/>
    </source>
</evidence>
<evidence type="ECO:0000256" key="9">
    <source>
        <dbReference type="ARBA" id="ARBA00072037"/>
    </source>
</evidence>
<dbReference type="FunCoup" id="K5VY91">
    <property type="interactions" value="318"/>
</dbReference>
<dbReference type="Proteomes" id="UP000008370">
    <property type="component" value="Unassembled WGS sequence"/>
</dbReference>
<feature type="region of interest" description="Disordered" evidence="12">
    <location>
        <begin position="1"/>
        <end position="45"/>
    </location>
</feature>
<dbReference type="HOGENOM" id="CLU_003782_1_0_1"/>
<comment type="cofactor">
    <cofactor evidence="1">
        <name>Zn(2+)</name>
        <dbReference type="ChEBI" id="CHEBI:29105"/>
    </cofactor>
</comment>
<dbReference type="Gene3D" id="4.10.800.20">
    <property type="match status" value="1"/>
</dbReference>
<feature type="region of interest" description="Disordered" evidence="12">
    <location>
        <begin position="179"/>
        <end position="199"/>
    </location>
</feature>
<dbReference type="InterPro" id="IPR032466">
    <property type="entry name" value="Metal_Hydrolase"/>
</dbReference>
<evidence type="ECO:0000256" key="8">
    <source>
        <dbReference type="ARBA" id="ARBA00023080"/>
    </source>
</evidence>
<comment type="similarity">
    <text evidence="3 11">Belongs to the metallo-dependent hydrolases superfamily. Adenosine and AMP deaminases family.</text>
</comment>
<feature type="compositionally biased region" description="Basic and acidic residues" evidence="12">
    <location>
        <begin position="33"/>
        <end position="45"/>
    </location>
</feature>
<dbReference type="GO" id="GO:0003876">
    <property type="term" value="F:AMP deaminase activity"/>
    <property type="evidence" value="ECO:0007669"/>
    <property type="project" value="UniProtKB-EC"/>
</dbReference>
<gene>
    <name evidence="13" type="ORF">PHACADRAFT_31406</name>
</gene>
<dbReference type="FunFam" id="4.10.800.20:FF:000001">
    <property type="entry name" value="AMP deaminase"/>
    <property type="match status" value="1"/>
</dbReference>
<evidence type="ECO:0000256" key="11">
    <source>
        <dbReference type="PIRNR" id="PIRNR001251"/>
    </source>
</evidence>
<dbReference type="GO" id="GO:0032264">
    <property type="term" value="P:IMP salvage"/>
    <property type="evidence" value="ECO:0007669"/>
    <property type="project" value="UniProtKB-UniPathway"/>
</dbReference>
<dbReference type="EMBL" id="JH930476">
    <property type="protein sequence ID" value="EKM51569.1"/>
    <property type="molecule type" value="Genomic_DNA"/>
</dbReference>
<comment type="pathway">
    <text evidence="2">Purine metabolism; IMP biosynthesis via salvage pathway; IMP from AMP: step 1/1.</text>
</comment>
<dbReference type="OrthoDB" id="1723809at2759"/>
<keyword evidence="5" id="KW-0479">Metal-binding</keyword>
<protein>
    <recommendedName>
        <fullName evidence="9">AMP deaminase</fullName>
        <ecNumber evidence="4">3.5.4.6</ecNumber>
    </recommendedName>
    <alternativeName>
        <fullName evidence="10">Myoadenylate deaminase</fullName>
    </alternativeName>
</protein>